<keyword evidence="4" id="KW-0804">Transcription</keyword>
<dbReference type="InterPro" id="IPR050655">
    <property type="entry name" value="Plant_B3_domain"/>
</dbReference>
<dbReference type="PANTHER" id="PTHR31920">
    <property type="entry name" value="B3 DOMAIN-CONTAINING"/>
    <property type="match status" value="1"/>
</dbReference>
<proteinExistence type="predicted"/>
<evidence type="ECO:0000313" key="8">
    <source>
        <dbReference type="Proteomes" id="UP000030645"/>
    </source>
</evidence>
<dbReference type="SUPFAM" id="SSF101936">
    <property type="entry name" value="DNA-binding pseudobarrel domain"/>
    <property type="match status" value="2"/>
</dbReference>
<accession>W9S5V1</accession>
<dbReference type="Pfam" id="PF02362">
    <property type="entry name" value="B3"/>
    <property type="match status" value="2"/>
</dbReference>
<dbReference type="CDD" id="cd10017">
    <property type="entry name" value="B3_DNA"/>
    <property type="match status" value="2"/>
</dbReference>
<dbReference type="InterPro" id="IPR003340">
    <property type="entry name" value="B3_DNA-bd"/>
</dbReference>
<evidence type="ECO:0000256" key="3">
    <source>
        <dbReference type="ARBA" id="ARBA00023125"/>
    </source>
</evidence>
<dbReference type="STRING" id="981085.W9S5V1"/>
<dbReference type="PANTHER" id="PTHR31920:SF145">
    <property type="entry name" value="B3 DOMAIN-CONTAINING PROTEIN REM20-LIKE ISOFORM X1"/>
    <property type="match status" value="1"/>
</dbReference>
<evidence type="ECO:0000256" key="1">
    <source>
        <dbReference type="ARBA" id="ARBA00004123"/>
    </source>
</evidence>
<gene>
    <name evidence="7" type="ORF">L484_008182</name>
</gene>
<dbReference type="Gene3D" id="2.40.330.10">
    <property type="entry name" value="DNA-binding pseudobarrel domain"/>
    <property type="match status" value="2"/>
</dbReference>
<evidence type="ECO:0000256" key="4">
    <source>
        <dbReference type="ARBA" id="ARBA00023163"/>
    </source>
</evidence>
<organism evidence="7 8">
    <name type="scientific">Morus notabilis</name>
    <dbReference type="NCBI Taxonomy" id="981085"/>
    <lineage>
        <taxon>Eukaryota</taxon>
        <taxon>Viridiplantae</taxon>
        <taxon>Streptophyta</taxon>
        <taxon>Embryophyta</taxon>
        <taxon>Tracheophyta</taxon>
        <taxon>Spermatophyta</taxon>
        <taxon>Magnoliopsida</taxon>
        <taxon>eudicotyledons</taxon>
        <taxon>Gunneridae</taxon>
        <taxon>Pentapetalae</taxon>
        <taxon>rosids</taxon>
        <taxon>fabids</taxon>
        <taxon>Rosales</taxon>
        <taxon>Moraceae</taxon>
        <taxon>Moreae</taxon>
        <taxon>Morus</taxon>
    </lineage>
</organism>
<sequence length="557" mass="60942">MDCNAKSCATCTHTCWLVHRRKSSSPVVASFFKVMLGDDFSEVLFLPPKFASEMSGLVGESASLEDANGKQWEVTVSNVNGFLAFHQGWSNFASSHDLELGDFVVFFQLKQSLFVVKIYDRTACERVSFGRKCFKRRKIKDDNSSTGKDGPPRTSTASCSDVEVCCMLNRNLGEQQEEDRICNFDLSLFETWSYSGREGSNKADATSVISPHQVVQSIARGALHSQKDSWITPSSWHRLPMPVTAKVKRMNVVKEEPMEIISDPCSQEAIQKLPGGSSKLTEGEYFRTISMSVRQDGRASQVAKADMVGQVVTSDGVAHVVKTDEVAKTDTVVQVVKTQVAKTGGVAPVVKADSVVQMVKAEPVNLVGTENGQSAKVMKVVKKEPVENKSAPCSQEIMGKLCGESSGVTKDSLLGSTVPQVAVKTEGIDFDRSFPTFSPWTRVPLVAVKTEVVDLDERSPTFSPLLAIGGESFIELPECLPFPVVRGRADVERKTVYIRDSAKRLWPVNYHEKPGLTVLVSGWAGLSKANRIKSGDQCCFTLEVESDGIYALTVVPK</sequence>
<dbReference type="AlphaFoldDB" id="W9S5V1"/>
<dbReference type="GO" id="GO:0003677">
    <property type="term" value="F:DNA binding"/>
    <property type="evidence" value="ECO:0007669"/>
    <property type="project" value="UniProtKB-KW"/>
</dbReference>
<keyword evidence="3" id="KW-0238">DNA-binding</keyword>
<evidence type="ECO:0000256" key="5">
    <source>
        <dbReference type="ARBA" id="ARBA00023242"/>
    </source>
</evidence>
<dbReference type="EMBL" id="KE345039">
    <property type="protein sequence ID" value="EXB90585.1"/>
    <property type="molecule type" value="Genomic_DNA"/>
</dbReference>
<feature type="domain" description="TF-B3" evidence="6">
    <location>
        <begin position="480"/>
        <end position="557"/>
    </location>
</feature>
<dbReference type="GO" id="GO:0005634">
    <property type="term" value="C:nucleus"/>
    <property type="evidence" value="ECO:0007669"/>
    <property type="project" value="UniProtKB-SubCell"/>
</dbReference>
<feature type="domain" description="TF-B3" evidence="6">
    <location>
        <begin position="29"/>
        <end position="122"/>
    </location>
</feature>
<dbReference type="Proteomes" id="UP000030645">
    <property type="component" value="Unassembled WGS sequence"/>
</dbReference>
<name>W9S5V1_9ROSA</name>
<keyword evidence="5" id="KW-0539">Nucleus</keyword>
<evidence type="ECO:0000256" key="2">
    <source>
        <dbReference type="ARBA" id="ARBA00023015"/>
    </source>
</evidence>
<dbReference type="PROSITE" id="PS50863">
    <property type="entry name" value="B3"/>
    <property type="match status" value="2"/>
</dbReference>
<dbReference type="InterPro" id="IPR015300">
    <property type="entry name" value="DNA-bd_pseudobarrel_sf"/>
</dbReference>
<comment type="subcellular location">
    <subcellularLocation>
        <location evidence="1">Nucleus</location>
    </subcellularLocation>
</comment>
<evidence type="ECO:0000313" key="7">
    <source>
        <dbReference type="EMBL" id="EXB90585.1"/>
    </source>
</evidence>
<dbReference type="SMART" id="SM01019">
    <property type="entry name" value="B3"/>
    <property type="match status" value="1"/>
</dbReference>
<evidence type="ECO:0000259" key="6">
    <source>
        <dbReference type="PROSITE" id="PS50863"/>
    </source>
</evidence>
<keyword evidence="8" id="KW-1185">Reference proteome</keyword>
<keyword evidence="2" id="KW-0805">Transcription regulation</keyword>
<protein>
    <submittedName>
        <fullName evidence="7">B3 domain-containing protein</fullName>
    </submittedName>
</protein>
<dbReference type="eggNOG" id="ENOG502RXIH">
    <property type="taxonomic scope" value="Eukaryota"/>
</dbReference>
<reference evidence="8" key="1">
    <citation type="submission" date="2013-01" db="EMBL/GenBank/DDBJ databases">
        <title>Draft Genome Sequence of a Mulberry Tree, Morus notabilis C.K. Schneid.</title>
        <authorList>
            <person name="He N."/>
            <person name="Zhao S."/>
        </authorList>
    </citation>
    <scope>NUCLEOTIDE SEQUENCE</scope>
</reference>